<name>A6I530_RAT</name>
<proteinExistence type="predicted"/>
<feature type="compositionally biased region" description="Basic and acidic residues" evidence="1">
    <location>
        <begin position="1"/>
        <end position="14"/>
    </location>
</feature>
<dbReference type="EMBL" id="CH473955">
    <property type="protein sequence ID" value="EDM10138.1"/>
    <property type="molecule type" value="Genomic_DNA"/>
</dbReference>
<sequence>MREQRRPRKNPDWKKTRRRGCAGNQTNRVACGRGTRGMPFPKNYTHCLQGGGHSAIYGGPVTSQEHPPGSSFHSNKQDDDMGEQGTC</sequence>
<feature type="region of interest" description="Disordered" evidence="1">
    <location>
        <begin position="52"/>
        <end position="87"/>
    </location>
</feature>
<reference evidence="3" key="1">
    <citation type="submission" date="2005-09" db="EMBL/GenBank/DDBJ databases">
        <authorList>
            <person name="Mural R.J."/>
            <person name="Li P.W."/>
            <person name="Adams M.D."/>
            <person name="Amanatides P.G."/>
            <person name="Baden-Tillson H."/>
            <person name="Barnstead M."/>
            <person name="Chin S.H."/>
            <person name="Dew I."/>
            <person name="Evans C.A."/>
            <person name="Ferriera S."/>
            <person name="Flanigan M."/>
            <person name="Fosler C."/>
            <person name="Glodek A."/>
            <person name="Gu Z."/>
            <person name="Holt R.A."/>
            <person name="Jennings D."/>
            <person name="Kraft C.L."/>
            <person name="Lu F."/>
            <person name="Nguyen T."/>
            <person name="Nusskern D.R."/>
            <person name="Pfannkoch C.M."/>
            <person name="Sitter C."/>
            <person name="Sutton G.G."/>
            <person name="Venter J.C."/>
            <person name="Wang Z."/>
            <person name="Woodage T."/>
            <person name="Zheng X.H."/>
            <person name="Zhong F."/>
        </authorList>
    </citation>
    <scope>NUCLEOTIDE SEQUENCE [LARGE SCALE GENOMIC DNA]</scope>
    <source>
        <strain>BN</strain>
        <strain evidence="3">Sprague-Dawley</strain>
    </source>
</reference>
<organism evidence="2 3">
    <name type="scientific">Rattus norvegicus</name>
    <name type="common">Rat</name>
    <dbReference type="NCBI Taxonomy" id="10116"/>
    <lineage>
        <taxon>Eukaryota</taxon>
        <taxon>Metazoa</taxon>
        <taxon>Chordata</taxon>
        <taxon>Craniata</taxon>
        <taxon>Vertebrata</taxon>
        <taxon>Euteleostomi</taxon>
        <taxon>Mammalia</taxon>
        <taxon>Eutheria</taxon>
        <taxon>Euarchontoglires</taxon>
        <taxon>Glires</taxon>
        <taxon>Rodentia</taxon>
        <taxon>Myomorpha</taxon>
        <taxon>Muroidea</taxon>
        <taxon>Muridae</taxon>
        <taxon>Murinae</taxon>
        <taxon>Rattus</taxon>
    </lineage>
</organism>
<evidence type="ECO:0000313" key="3">
    <source>
        <dbReference type="Proteomes" id="UP000234681"/>
    </source>
</evidence>
<evidence type="ECO:0000256" key="1">
    <source>
        <dbReference type="SAM" id="MobiDB-lite"/>
    </source>
</evidence>
<accession>A6I530</accession>
<gene>
    <name evidence="2" type="ORF">rCG_44731</name>
</gene>
<dbReference type="Proteomes" id="UP000234681">
    <property type="component" value="Chromosome 2"/>
</dbReference>
<feature type="region of interest" description="Disordered" evidence="1">
    <location>
        <begin position="1"/>
        <end position="40"/>
    </location>
</feature>
<protein>
    <submittedName>
        <fullName evidence="2">RCG44731, isoform CRA_a</fullName>
    </submittedName>
</protein>
<dbReference type="AlphaFoldDB" id="A6I530"/>
<evidence type="ECO:0000313" key="2">
    <source>
        <dbReference type="EMBL" id="EDM10138.1"/>
    </source>
</evidence>